<dbReference type="Pfam" id="PF00271">
    <property type="entry name" value="Helicase_C"/>
    <property type="match status" value="1"/>
</dbReference>
<evidence type="ECO:0000259" key="4">
    <source>
        <dbReference type="PROSITE" id="PS51194"/>
    </source>
</evidence>
<keyword evidence="2" id="KW-0067">ATP-binding</keyword>
<sequence length="733" mass="83943">MDLEYLLDNQNVAAKRAVIITSYETHKSRTTWRVPDTVEDRPKHAAKQSKTKKPLNKMIGLRTRHVGKFGLLIADEAHKMKNKRTVLWGILQMQKYPAVLFATATPMFNAIRDLLGLVDLLGLNAMKDLFDQTKGTADAITLKKLQKLNLSQLKAEYQRLDPKSPLRLMILDVKLLRRVMRTKREERHAAVAQFFALVLDTIAIQRSQGSSLPMSDGSAVPIRDKFKQIITKTILAPFNNLEKYEYQVQHKIYALKYVQETVNHKPQMDTVEVPGEQSTYSLAGVKPLRALEVLACSTKLARATELIAFLATGSPRLRAIFQVILKYKILYPVDRARHGHHQKAMIVESSPLSAWYLEVVLNTALICTRVMHSGLNEEQRTNLVRDFNNPASGLKVLIITHSIGSVGLNLHEACDVVILSTPGRSWGHEAQAFGRCLRINSLFDLKVFRIEVPQSHDQYRNARQAEKASLQLAINARDPSIESLLLKLLRQLQVEVDEFRKSDRARDLMKEKAAMDREYEEELDRFLRLKELQKKSKTRSKAVFEPSAGEAESTEEEVELAEEDEEFGEEDDELGEEDDELGEEDDESSEEDEESGEEEEEEHESDEEERDLYSSLLNPSQATAKATDADIEKFKEKMRWKYFTQKWTTDDLHDPDHPIYFEIALRLLYNKLRDSKGLHMGTSIHVHYSSISQQHQDRLEKIIKDLGDEETSARKVEPRKEDFDHLAEDSDGN</sequence>
<accession>A0A9P5GP46</accession>
<dbReference type="Gene3D" id="3.40.50.300">
    <property type="entry name" value="P-loop containing nucleotide triphosphate hydrolases"/>
    <property type="match status" value="1"/>
</dbReference>
<dbReference type="InterPro" id="IPR001650">
    <property type="entry name" value="Helicase_C-like"/>
</dbReference>
<dbReference type="SMART" id="SM00490">
    <property type="entry name" value="HELICc"/>
    <property type="match status" value="1"/>
</dbReference>
<dbReference type="SUPFAM" id="SSF52540">
    <property type="entry name" value="P-loop containing nucleoside triphosphate hydrolases"/>
    <property type="match status" value="1"/>
</dbReference>
<dbReference type="InterPro" id="IPR000330">
    <property type="entry name" value="SNF2_N"/>
</dbReference>
<feature type="region of interest" description="Disordered" evidence="3">
    <location>
        <begin position="708"/>
        <end position="733"/>
    </location>
</feature>
<keyword evidence="6" id="KW-1185">Reference proteome</keyword>
<name>A0A9P5GP46_PENCR</name>
<keyword evidence="1" id="KW-0547">Nucleotide-binding</keyword>
<dbReference type="PROSITE" id="PS51194">
    <property type="entry name" value="HELICASE_CTER"/>
    <property type="match status" value="1"/>
</dbReference>
<feature type="region of interest" description="Disordered" evidence="3">
    <location>
        <begin position="538"/>
        <end position="629"/>
    </location>
</feature>
<dbReference type="InterPro" id="IPR038718">
    <property type="entry name" value="SNF2-like_sf"/>
</dbReference>
<reference evidence="5" key="1">
    <citation type="submission" date="2020-02" db="EMBL/GenBank/DDBJ databases">
        <authorList>
            <person name="Lichtner F.J."/>
        </authorList>
    </citation>
    <scope>NUCLEOTIDE SEQUENCE</scope>
    <source>
        <strain evidence="5">G10</strain>
    </source>
</reference>
<dbReference type="InterPro" id="IPR027417">
    <property type="entry name" value="P-loop_NTPase"/>
</dbReference>
<dbReference type="PANTHER" id="PTHR10799">
    <property type="entry name" value="SNF2/RAD54 HELICASE FAMILY"/>
    <property type="match status" value="1"/>
</dbReference>
<feature type="domain" description="Helicase C-terminal" evidence="4">
    <location>
        <begin position="319"/>
        <end position="485"/>
    </location>
</feature>
<comment type="caution">
    <text evidence="5">The sequence shown here is derived from an EMBL/GenBank/DDBJ whole genome shotgun (WGS) entry which is preliminary data.</text>
</comment>
<gene>
    <name evidence="5" type="ORF">PCG10_006517</name>
</gene>
<evidence type="ECO:0000256" key="2">
    <source>
        <dbReference type="ARBA" id="ARBA00022840"/>
    </source>
</evidence>
<proteinExistence type="predicted"/>
<dbReference type="Gene3D" id="3.40.50.10810">
    <property type="entry name" value="Tandem AAA-ATPase domain"/>
    <property type="match status" value="1"/>
</dbReference>
<dbReference type="EMBL" id="JAAOZQ010000043">
    <property type="protein sequence ID" value="KAF7523539.1"/>
    <property type="molecule type" value="Genomic_DNA"/>
</dbReference>
<dbReference type="GO" id="GO:0005524">
    <property type="term" value="F:ATP binding"/>
    <property type="evidence" value="ECO:0007669"/>
    <property type="project" value="InterPro"/>
</dbReference>
<evidence type="ECO:0000256" key="1">
    <source>
        <dbReference type="ARBA" id="ARBA00022741"/>
    </source>
</evidence>
<dbReference type="Proteomes" id="UP000701341">
    <property type="component" value="Unassembled WGS sequence"/>
</dbReference>
<evidence type="ECO:0000313" key="5">
    <source>
        <dbReference type="EMBL" id="KAF7523539.1"/>
    </source>
</evidence>
<evidence type="ECO:0000313" key="6">
    <source>
        <dbReference type="Proteomes" id="UP000701341"/>
    </source>
</evidence>
<feature type="compositionally biased region" description="Polar residues" evidence="3">
    <location>
        <begin position="615"/>
        <end position="624"/>
    </location>
</feature>
<organism evidence="5 6">
    <name type="scientific">Penicillium crustosum</name>
    <name type="common">Blue mold fungus</name>
    <dbReference type="NCBI Taxonomy" id="36656"/>
    <lineage>
        <taxon>Eukaryota</taxon>
        <taxon>Fungi</taxon>
        <taxon>Dikarya</taxon>
        <taxon>Ascomycota</taxon>
        <taxon>Pezizomycotina</taxon>
        <taxon>Eurotiomycetes</taxon>
        <taxon>Eurotiomycetidae</taxon>
        <taxon>Eurotiales</taxon>
        <taxon>Aspergillaceae</taxon>
        <taxon>Penicillium</taxon>
    </lineage>
</organism>
<feature type="compositionally biased region" description="Acidic residues" evidence="3">
    <location>
        <begin position="552"/>
        <end position="610"/>
    </location>
</feature>
<dbReference type="AlphaFoldDB" id="A0A9P5GP46"/>
<evidence type="ECO:0000256" key="3">
    <source>
        <dbReference type="SAM" id="MobiDB-lite"/>
    </source>
</evidence>
<dbReference type="Pfam" id="PF00176">
    <property type="entry name" value="SNF2-rel_dom"/>
    <property type="match status" value="1"/>
</dbReference>
<protein>
    <recommendedName>
        <fullName evidence="4">Helicase C-terminal domain-containing protein</fullName>
    </recommendedName>
</protein>